<dbReference type="Proteomes" id="UP000308707">
    <property type="component" value="Unassembled WGS sequence"/>
</dbReference>
<evidence type="ECO:0000313" key="2">
    <source>
        <dbReference type="Proteomes" id="UP000308707"/>
    </source>
</evidence>
<gene>
    <name evidence="1" type="ORF">FCE95_05695</name>
</gene>
<reference evidence="1 2" key="1">
    <citation type="submission" date="2019-04" db="EMBL/GenBank/DDBJ databases">
        <title>Reference strain of H23.</title>
        <authorList>
            <person name="Luo X."/>
        </authorList>
    </citation>
    <scope>NUCLEOTIDE SEQUENCE [LARGE SCALE GENOMIC DNA]</scope>
    <source>
        <strain evidence="1 2">H23</strain>
    </source>
</reference>
<dbReference type="EMBL" id="SZUA01000001">
    <property type="protein sequence ID" value="TKR34263.1"/>
    <property type="molecule type" value="Genomic_DNA"/>
</dbReference>
<name>A0A4V6XUW3_9GAMM</name>
<accession>A0A4V6XUW3</accession>
<evidence type="ECO:0000313" key="1">
    <source>
        <dbReference type="EMBL" id="TKR34263.1"/>
    </source>
</evidence>
<protein>
    <submittedName>
        <fullName evidence="1">DUF1579 domain-containing protein</fullName>
    </submittedName>
</protein>
<organism evidence="1 2">
    <name type="scientific">Luteimonas gilva</name>
    <dbReference type="NCBI Taxonomy" id="2572684"/>
    <lineage>
        <taxon>Bacteria</taxon>
        <taxon>Pseudomonadati</taxon>
        <taxon>Pseudomonadota</taxon>
        <taxon>Gammaproteobacteria</taxon>
        <taxon>Lysobacterales</taxon>
        <taxon>Lysobacteraceae</taxon>
        <taxon>Luteimonas</taxon>
    </lineage>
</organism>
<keyword evidence="2" id="KW-1185">Reference proteome</keyword>
<comment type="caution">
    <text evidence="1">The sequence shown here is derived from an EMBL/GenBank/DDBJ whole genome shotgun (WGS) entry which is preliminary data.</text>
</comment>
<sequence length="168" mass="19133">MTAANTAAAAAEPDGLHDFDLFPGTWRARHRKLKKRLAGSNDWSEFEGTQWFLPMLGGAGNMDDNVFDVPGAPYRGVSLRSFDPKTRTWAIWWLDGRDPHKIDVPVIGRFENGVGTFLADDTFEGKPIKMRFLWSKITARSRYWEQAFSPDGGKTWETNWTTEFEKTS</sequence>
<dbReference type="AlphaFoldDB" id="A0A4V6XUW3"/>
<proteinExistence type="predicted"/>
<dbReference type="OrthoDB" id="9814791at2"/>